<evidence type="ECO:0000256" key="8">
    <source>
        <dbReference type="ARBA" id="ARBA00023242"/>
    </source>
</evidence>
<dbReference type="Pfam" id="PF02765">
    <property type="entry name" value="POT1"/>
    <property type="match status" value="1"/>
</dbReference>
<keyword evidence="7" id="KW-0238">DNA-binding</keyword>
<reference evidence="11" key="1">
    <citation type="journal article" date="2020" name="Stud. Mycol.">
        <title>101 Dothideomycetes genomes: a test case for predicting lifestyles and emergence of pathogens.</title>
        <authorList>
            <person name="Haridas S."/>
            <person name="Albert R."/>
            <person name="Binder M."/>
            <person name="Bloem J."/>
            <person name="Labutti K."/>
            <person name="Salamov A."/>
            <person name="Andreopoulos B."/>
            <person name="Baker S."/>
            <person name="Barry K."/>
            <person name="Bills G."/>
            <person name="Bluhm B."/>
            <person name="Cannon C."/>
            <person name="Castanera R."/>
            <person name="Culley D."/>
            <person name="Daum C."/>
            <person name="Ezra D."/>
            <person name="Gonzalez J."/>
            <person name="Henrissat B."/>
            <person name="Kuo A."/>
            <person name="Liang C."/>
            <person name="Lipzen A."/>
            <person name="Lutzoni F."/>
            <person name="Magnuson J."/>
            <person name="Mondo S."/>
            <person name="Nolan M."/>
            <person name="Ohm R."/>
            <person name="Pangilinan J."/>
            <person name="Park H.-J."/>
            <person name="Ramirez L."/>
            <person name="Alfaro M."/>
            <person name="Sun H."/>
            <person name="Tritt A."/>
            <person name="Yoshinaga Y."/>
            <person name="Zwiers L.-H."/>
            <person name="Turgeon B."/>
            <person name="Goodwin S."/>
            <person name="Spatafora J."/>
            <person name="Crous P."/>
            <person name="Grigoriev I."/>
        </authorList>
    </citation>
    <scope>NUCLEOTIDE SEQUENCE</scope>
    <source>
        <strain evidence="11">ATCC 16933</strain>
    </source>
</reference>
<dbReference type="OrthoDB" id="2186770at2759"/>
<feature type="compositionally biased region" description="Polar residues" evidence="9">
    <location>
        <begin position="393"/>
        <end position="403"/>
    </location>
</feature>
<comment type="similarity">
    <text evidence="3">Belongs to the telombin family.</text>
</comment>
<evidence type="ECO:0000256" key="7">
    <source>
        <dbReference type="ARBA" id="ARBA00023125"/>
    </source>
</evidence>
<feature type="region of interest" description="Disordered" evidence="9">
    <location>
        <begin position="387"/>
        <end position="468"/>
    </location>
</feature>
<evidence type="ECO:0000256" key="3">
    <source>
        <dbReference type="ARBA" id="ARBA00008442"/>
    </source>
</evidence>
<dbReference type="SUPFAM" id="SSF50249">
    <property type="entry name" value="Nucleic acid-binding proteins"/>
    <property type="match status" value="2"/>
</dbReference>
<dbReference type="InterPro" id="IPR012340">
    <property type="entry name" value="NA-bd_OB-fold"/>
</dbReference>
<comment type="subcellular location">
    <subcellularLocation>
        <location evidence="2">Chromosome</location>
        <location evidence="2">Telomere</location>
    </subcellularLocation>
    <subcellularLocation>
        <location evidence="1">Nucleus</location>
    </subcellularLocation>
</comment>
<feature type="compositionally biased region" description="Basic and acidic residues" evidence="9">
    <location>
        <begin position="438"/>
        <end position="454"/>
    </location>
</feature>
<evidence type="ECO:0000256" key="2">
    <source>
        <dbReference type="ARBA" id="ARBA00004574"/>
    </source>
</evidence>
<proteinExistence type="inferred from homology"/>
<evidence type="ECO:0000256" key="6">
    <source>
        <dbReference type="ARBA" id="ARBA00022895"/>
    </source>
</evidence>
<protein>
    <recommendedName>
        <fullName evidence="4">Protection of telomeres protein 1</fullName>
    </recommendedName>
</protein>
<name>A0A6A6NNW6_9PEZI</name>
<feature type="domain" description="Telomeric single stranded DNA binding POT1/Cdc13" evidence="10">
    <location>
        <begin position="12"/>
        <end position="139"/>
    </location>
</feature>
<evidence type="ECO:0000256" key="1">
    <source>
        <dbReference type="ARBA" id="ARBA00004123"/>
    </source>
</evidence>
<evidence type="ECO:0000313" key="12">
    <source>
        <dbReference type="Proteomes" id="UP000799766"/>
    </source>
</evidence>
<dbReference type="GO" id="GO:0010521">
    <property type="term" value="F:telomerase inhibitor activity"/>
    <property type="evidence" value="ECO:0007669"/>
    <property type="project" value="TreeGrafter"/>
</dbReference>
<dbReference type="GO" id="GO:0032210">
    <property type="term" value="P:regulation of telomere maintenance via telomerase"/>
    <property type="evidence" value="ECO:0007669"/>
    <property type="project" value="TreeGrafter"/>
</dbReference>
<dbReference type="GO" id="GO:0016233">
    <property type="term" value="P:telomere capping"/>
    <property type="evidence" value="ECO:0007669"/>
    <property type="project" value="TreeGrafter"/>
</dbReference>
<feature type="compositionally biased region" description="Low complexity" evidence="9">
    <location>
        <begin position="195"/>
        <end position="210"/>
    </location>
</feature>
<dbReference type="EMBL" id="MU001699">
    <property type="protein sequence ID" value="KAF2453177.1"/>
    <property type="molecule type" value="Genomic_DNA"/>
</dbReference>
<dbReference type="GO" id="GO:0000783">
    <property type="term" value="C:nuclear telomere cap complex"/>
    <property type="evidence" value="ECO:0007669"/>
    <property type="project" value="TreeGrafter"/>
</dbReference>
<dbReference type="Pfam" id="PF16686">
    <property type="entry name" value="POT1PC"/>
    <property type="match status" value="1"/>
</dbReference>
<dbReference type="AlphaFoldDB" id="A0A6A6NNW6"/>
<evidence type="ECO:0000256" key="4">
    <source>
        <dbReference type="ARBA" id="ARBA00015253"/>
    </source>
</evidence>
<evidence type="ECO:0000313" key="11">
    <source>
        <dbReference type="EMBL" id="KAF2453177.1"/>
    </source>
</evidence>
<dbReference type="InterPro" id="IPR011564">
    <property type="entry name" value="Telomer_end-bd_POT1/Cdc13"/>
</dbReference>
<dbReference type="PANTHER" id="PTHR14513:SF0">
    <property type="entry name" value="PROTECTION OF TELOMERES PROTEIN 1"/>
    <property type="match status" value="1"/>
</dbReference>
<dbReference type="GO" id="GO:0098505">
    <property type="term" value="F:G-rich strand telomeric DNA binding"/>
    <property type="evidence" value="ECO:0007669"/>
    <property type="project" value="TreeGrafter"/>
</dbReference>
<dbReference type="InterPro" id="IPR028389">
    <property type="entry name" value="POT1"/>
</dbReference>
<sequence>MSTTYPSPPPDYTSIQDVLTQGCLGFHNLMGQVTEFRSPFKSRGSDWSCAITFRDEPGSCITFRVFKANPSHLPTVSVGDMIAVRRANVKRINGILSALSASQTAWIIFPKDRIPLPTFKDAYGAAHRILDHTKPPWTPQPPTIGEQIYAIDLHSALKDSHSSPSSPAHPLGTTSSTSQRVPQPLSAGYVLPRHQTSYRSDSSQSLQSRRTPTAAPVANPHTASTTRSIYNSRRFKLLKDLEHAKFADIIGEIVKIYPNANTMVTEVYITDYTTNSLFYGYEEPEPDDGSLEAYGYCSSKSDWPGPYGKMTFCCSLFHPHSEACNNGFNAGDLVILRNVHVDYAQVGFLQGKMHQDRKYPDQIDIRTVKHDDPLVLDVLRRKQDYFSCRRSSKNSGDQTSNRLSKAERKKRRRAQERVQENTGSSFEVVENGPQPKRQQTENRNSKDDRPDHSSVDMAAQPKKQPKPGLAALHADKILAAQQDHARKMQAHSEQSPLLPLQPETGQSLQDQQLALQSSPPAYAIRCANPQVNLTSFHDIHHNPDRMFPLPHNGKVTKLPFINAKFRCRACVVDYYPRNLADFTHSLEDEDYNDDSDADDADDCSIDMDAIEKKWEWGFMLVLEDASTDGPAGDAQPNSPKDAKDNRLAVVVAREGAECLLKMDAVDLRANPKALAELRDKLSCLLGNLAEVRAAERADAGTVPAAPTPQPCLAPPFDCCVAEYGVRDWCDPKSGRQWEWVRVHRMFGTTII</sequence>
<gene>
    <name evidence="11" type="ORF">BDY21DRAFT_142402</name>
</gene>
<dbReference type="Gene3D" id="2.40.50.140">
    <property type="entry name" value="Nucleic acid-binding proteins"/>
    <property type="match status" value="2"/>
</dbReference>
<dbReference type="SMART" id="SM00976">
    <property type="entry name" value="Telo_bind"/>
    <property type="match status" value="1"/>
</dbReference>
<dbReference type="Proteomes" id="UP000799766">
    <property type="component" value="Unassembled WGS sequence"/>
</dbReference>
<dbReference type="InterPro" id="IPR032042">
    <property type="entry name" value="POT1PC"/>
</dbReference>
<keyword evidence="6" id="KW-0779">Telomere</keyword>
<keyword evidence="8" id="KW-0539">Nucleus</keyword>
<evidence type="ECO:0000256" key="9">
    <source>
        <dbReference type="SAM" id="MobiDB-lite"/>
    </source>
</evidence>
<accession>A0A6A6NNW6</accession>
<feature type="region of interest" description="Disordered" evidence="9">
    <location>
        <begin position="158"/>
        <end position="223"/>
    </location>
</feature>
<evidence type="ECO:0000256" key="5">
    <source>
        <dbReference type="ARBA" id="ARBA00022454"/>
    </source>
</evidence>
<keyword evidence="5" id="KW-0158">Chromosome</keyword>
<feature type="region of interest" description="Disordered" evidence="9">
    <location>
        <begin position="482"/>
        <end position="511"/>
    </location>
</feature>
<feature type="compositionally biased region" description="Polar residues" evidence="9">
    <location>
        <begin position="172"/>
        <end position="181"/>
    </location>
</feature>
<evidence type="ECO:0000259" key="10">
    <source>
        <dbReference type="SMART" id="SM00976"/>
    </source>
</evidence>
<dbReference type="FunFam" id="2.40.50.140:FF:000303">
    <property type="entry name" value="Protection of telomeres protein 1"/>
    <property type="match status" value="1"/>
</dbReference>
<feature type="compositionally biased region" description="Low complexity" evidence="9">
    <location>
        <begin position="162"/>
        <end position="171"/>
    </location>
</feature>
<keyword evidence="12" id="KW-1185">Reference proteome</keyword>
<dbReference type="PANTHER" id="PTHR14513">
    <property type="entry name" value="PROTECTION OF TELOMERES 1"/>
    <property type="match status" value="1"/>
</dbReference>
<organism evidence="11 12">
    <name type="scientific">Lineolata rhizophorae</name>
    <dbReference type="NCBI Taxonomy" id="578093"/>
    <lineage>
        <taxon>Eukaryota</taxon>
        <taxon>Fungi</taxon>
        <taxon>Dikarya</taxon>
        <taxon>Ascomycota</taxon>
        <taxon>Pezizomycotina</taxon>
        <taxon>Dothideomycetes</taxon>
        <taxon>Dothideomycetes incertae sedis</taxon>
        <taxon>Lineolatales</taxon>
        <taxon>Lineolataceae</taxon>
        <taxon>Lineolata</taxon>
    </lineage>
</organism>